<name>A0ABT7AV42_9CYAN</name>
<dbReference type="PANTHER" id="PTHR11070">
    <property type="entry name" value="UVRD / RECB / PCRA DNA HELICASE FAMILY MEMBER"/>
    <property type="match status" value="1"/>
</dbReference>
<proteinExistence type="predicted"/>
<keyword evidence="1 5" id="KW-0547">Nucleotide-binding</keyword>
<evidence type="ECO:0000313" key="9">
    <source>
        <dbReference type="Proteomes" id="UP001235303"/>
    </source>
</evidence>
<organism evidence="8 9">
    <name type="scientific">Roseofilum acuticapitatum BLCC-M154</name>
    <dbReference type="NCBI Taxonomy" id="3022444"/>
    <lineage>
        <taxon>Bacteria</taxon>
        <taxon>Bacillati</taxon>
        <taxon>Cyanobacteriota</taxon>
        <taxon>Cyanophyceae</taxon>
        <taxon>Desertifilales</taxon>
        <taxon>Desertifilaceae</taxon>
        <taxon>Roseofilum</taxon>
        <taxon>Roseofilum acuticapitatum</taxon>
    </lineage>
</organism>
<keyword evidence="3 5" id="KW-0347">Helicase</keyword>
<dbReference type="SUPFAM" id="SSF48452">
    <property type="entry name" value="TPR-like"/>
    <property type="match status" value="1"/>
</dbReference>
<gene>
    <name evidence="8" type="ORF">PMG71_15180</name>
</gene>
<accession>A0ABT7AV42</accession>
<feature type="domain" description="UvrD-like helicase ATP-binding" evidence="7">
    <location>
        <begin position="304"/>
        <end position="624"/>
    </location>
</feature>
<protein>
    <recommendedName>
        <fullName evidence="7">UvrD-like helicase ATP-binding domain-containing protein</fullName>
    </recommendedName>
</protein>
<evidence type="ECO:0000256" key="2">
    <source>
        <dbReference type="ARBA" id="ARBA00022801"/>
    </source>
</evidence>
<dbReference type="Proteomes" id="UP001235303">
    <property type="component" value="Unassembled WGS sequence"/>
</dbReference>
<evidence type="ECO:0000256" key="4">
    <source>
        <dbReference type="ARBA" id="ARBA00022840"/>
    </source>
</evidence>
<evidence type="ECO:0000256" key="3">
    <source>
        <dbReference type="ARBA" id="ARBA00022806"/>
    </source>
</evidence>
<dbReference type="InterPro" id="IPR014016">
    <property type="entry name" value="UvrD-like_ATP-bd"/>
</dbReference>
<keyword evidence="2 5" id="KW-0378">Hydrolase</keyword>
<evidence type="ECO:0000256" key="6">
    <source>
        <dbReference type="SAM" id="MobiDB-lite"/>
    </source>
</evidence>
<feature type="compositionally biased region" description="Pro residues" evidence="6">
    <location>
        <begin position="1322"/>
        <end position="1335"/>
    </location>
</feature>
<evidence type="ECO:0000259" key="7">
    <source>
        <dbReference type="PROSITE" id="PS51198"/>
    </source>
</evidence>
<sequence>MYVYCTDQVQQKAKQHNLQSHINRFCDELWPQSVDQAQAHFKRLYPYLKRKVDHNYRLIARMVRVQGESLGDGVDILALLDILKRGSKDYEHFLRDREGFGQQYLDPQIQPGELEHWVVNQQNLASVPHPVRPLVQENPDLLPWLEPPGWKRENQGPLIYESEIWAGELNSAAMRSHASQYTQLVEVIQSPQPTEQRTQWPGVLLYGEGDRYILFSRILSSERSPSILFLLCPFSHYPTPEDITTIGERTYLYNQNANYLNGHFNLNSITALARRAYPNYLLAHEDWLILEGSPKVNLALSAEEESLLNFVSTPGNHALPLFLNGQAGSGKSTLLFYLFADYCYRKFYYYGDRLLPGNPLFLTYNERLLEVAKDRVQKLLKFHHRFVSQQTDNTPIPNIGHFFKPFQRFLLNLLPPEYTEKYALDRYISFHKFKVLYQHCPLPIAQSYSPERCWHVIRTFIKGYGLEEMTLEDYEFEVPRKERTVPIQEFKDIYTIWQNWYQRKAEELGYWDDQDLIKQVLQLPLDLARYTAIFCDESQDFTRIELQLILRLSIFSRYDLGYQTLENFPFVFAGDPFQTLNPTGFRWDSFKAAFYSEVVIQLDPTRQLGLEMNFQELECNYRSYAPIVKFNNLIQFWRYLLFNHRDLKPQRVWRQGQLLPEKFILEDNLERETFKEYIQNTIIIIPCEEGGEIAYIQKDEVLSEVVEGWSEGEPPKNVLSAIAAKGLEFKRVILYKFGEACHSRFWTLLEADHPELSIEVEYFFNKLYVASSRAIERLFVVDTPLGDRTLWHQINNPQQVETHWEQVKNASEWQQRMQFLQTGTDESAKELQEDDLPSIALAFQTQGLNAQDPKLLRRAKQYYQTIGNLEEGHLCEAWALKFEQQYQKAGSEFWQLGEEEEAWDCFWQGSCWTDLYQWYQDVADRPELGDRHSLEQPLIHFMVSAFDPEAIQTLTQALQVYHHNQTQVLEQHRFSPQWTTAIKTYQQKIEEITEETTLQPALWYSLGEVLQALSDAGYPNLLTSAGLCFYRGKAYQEAVDCFTSVEATGQREYYLAKAQLVGFPEGLEYLKLASNSPQSTQAKIPSDLENLIFKAWQEAGAPKDSAWLRYVAPILENQNAYHHAFMTYLYLEDTEALSRCFDQIENTREQHQVLPLWLQYLIRRESWSELATVFEQCTRQLLTDEVEKTQVLSLIIYDLAHSNLRPDRLSISDRQRYEYLIKEQFLNQPNWQNYLLMEQVGIALEKIGGLGVTLEFYQTFCEGNYPTSTQQFARTRWLATKKKQEDYYTTKGKTNRLIRIRSELAQKSRSWKISLDSLSATPPSPPQHRPSPPQPQQKNRPLMPELTPTEAEPESIGVSLDTLPTANRHQHKVQIFGLPKDVQVRQISHGVLWFPIKNLVIKVNPIVKQVLIADTLSGDRLRVDLINFTLLFKTIVMKGTGKEPLLFSCFNASYEGRLEPGDDPQLFLKIAEHQIRLKF</sequence>
<evidence type="ECO:0000256" key="5">
    <source>
        <dbReference type="PROSITE-ProRule" id="PRU00560"/>
    </source>
</evidence>
<dbReference type="InterPro" id="IPR011990">
    <property type="entry name" value="TPR-like_helical_dom_sf"/>
</dbReference>
<dbReference type="InterPro" id="IPR027417">
    <property type="entry name" value="P-loop_NTPase"/>
</dbReference>
<dbReference type="RefSeq" id="WP_283754532.1">
    <property type="nucleotide sequence ID" value="NZ_JAQOSP010000101.1"/>
</dbReference>
<comment type="caution">
    <text evidence="8">The sequence shown here is derived from an EMBL/GenBank/DDBJ whole genome shotgun (WGS) entry which is preliminary data.</text>
</comment>
<dbReference type="PROSITE" id="PS51198">
    <property type="entry name" value="UVRD_HELICASE_ATP_BIND"/>
    <property type="match status" value="1"/>
</dbReference>
<keyword evidence="9" id="KW-1185">Reference proteome</keyword>
<evidence type="ECO:0000313" key="8">
    <source>
        <dbReference type="EMBL" id="MDJ1170774.1"/>
    </source>
</evidence>
<dbReference type="InterPro" id="IPR000212">
    <property type="entry name" value="DNA_helicase_UvrD/REP"/>
</dbReference>
<dbReference type="EMBL" id="JAQOSP010000101">
    <property type="protein sequence ID" value="MDJ1170774.1"/>
    <property type="molecule type" value="Genomic_DNA"/>
</dbReference>
<feature type="binding site" evidence="5">
    <location>
        <begin position="325"/>
        <end position="332"/>
    </location>
    <ligand>
        <name>ATP</name>
        <dbReference type="ChEBI" id="CHEBI:30616"/>
    </ligand>
</feature>
<dbReference type="SUPFAM" id="SSF52540">
    <property type="entry name" value="P-loop containing nucleoside triphosphate hydrolases"/>
    <property type="match status" value="1"/>
</dbReference>
<feature type="region of interest" description="Disordered" evidence="6">
    <location>
        <begin position="1316"/>
        <end position="1355"/>
    </location>
</feature>
<dbReference type="Gene3D" id="3.40.50.300">
    <property type="entry name" value="P-loop containing nucleotide triphosphate hydrolases"/>
    <property type="match status" value="2"/>
</dbReference>
<keyword evidence="4 5" id="KW-0067">ATP-binding</keyword>
<evidence type="ECO:0000256" key="1">
    <source>
        <dbReference type="ARBA" id="ARBA00022741"/>
    </source>
</evidence>
<reference evidence="8 9" key="1">
    <citation type="submission" date="2023-01" db="EMBL/GenBank/DDBJ databases">
        <title>Novel diversity within Roseofilum (Cyanobacteria; Desertifilaceae) from marine benthic mats with descriptions of four novel species.</title>
        <authorList>
            <person name="Wang Y."/>
            <person name="Berthold D.E."/>
            <person name="Hu J."/>
            <person name="Lefler F.W."/>
            <person name="Laughinghouse H.D. IV."/>
        </authorList>
    </citation>
    <scope>NUCLEOTIDE SEQUENCE [LARGE SCALE GENOMIC DNA]</scope>
    <source>
        <strain evidence="8 9">BLCC-M154</strain>
    </source>
</reference>